<dbReference type="STRING" id="2082308.A0A2K1QL42"/>
<dbReference type="FunCoup" id="A0A2K1QL42">
    <property type="interactions" value="1342"/>
</dbReference>
<dbReference type="PANTHER" id="PTHR11362">
    <property type="entry name" value="PHOSPHATIDYLETHANOLAMINE-BINDING PROTEIN"/>
    <property type="match status" value="1"/>
</dbReference>
<feature type="chain" id="PRO_5014360577" evidence="2">
    <location>
        <begin position="18"/>
        <end position="260"/>
    </location>
</feature>
<dbReference type="EMBL" id="NKHZ01000065">
    <property type="protein sequence ID" value="PNS15878.1"/>
    <property type="molecule type" value="Genomic_DNA"/>
</dbReference>
<keyword evidence="2" id="KW-0732">Signal</keyword>
<dbReference type="PANTHER" id="PTHR11362:SF148">
    <property type="entry name" value="CARBOXYPEPTIDASE Y INHIBITOR"/>
    <property type="match status" value="1"/>
</dbReference>
<sequence length="260" mass="28962">MLAFPILIGIVAVFSSAVPRWRENQEPLSRGKQIASPAVHGADEVMAKLVLAEIVPTVVSRFTPLLSITIRWSKATASLGNTIKPKQLQDEPAVALEPFSSNGSVVYEQVVLVLTDPDAKSRDNPIWAEFCHWIAYWPPHVSETTSKPIFRSRLDVSPSRSSSLPPGQVQVDEEDQDPSQKQDVVPYKPPSPPEKTWKHRYVFLALTPRNGTVERLNLTVPNGRQRWGNGKARTGVRQWAEENGLAVVGANFLYSEHKKQ</sequence>
<dbReference type="InterPro" id="IPR008914">
    <property type="entry name" value="PEBP"/>
</dbReference>
<dbReference type="InterPro" id="IPR035810">
    <property type="entry name" value="PEBP_euk"/>
</dbReference>
<dbReference type="Pfam" id="PF01161">
    <property type="entry name" value="PBP"/>
    <property type="match status" value="1"/>
</dbReference>
<dbReference type="GO" id="GO:0030414">
    <property type="term" value="F:peptidase inhibitor activity"/>
    <property type="evidence" value="ECO:0007669"/>
    <property type="project" value="TreeGrafter"/>
</dbReference>
<dbReference type="GO" id="GO:0030162">
    <property type="term" value="P:regulation of proteolysis"/>
    <property type="evidence" value="ECO:0007669"/>
    <property type="project" value="TreeGrafter"/>
</dbReference>
<dbReference type="InterPro" id="IPR036610">
    <property type="entry name" value="PEBP-like_sf"/>
</dbReference>
<evidence type="ECO:0000313" key="4">
    <source>
        <dbReference type="Proteomes" id="UP000243797"/>
    </source>
</evidence>
<dbReference type="Gene3D" id="3.90.280.10">
    <property type="entry name" value="PEBP-like"/>
    <property type="match status" value="1"/>
</dbReference>
<gene>
    <name evidence="3" type="ORF">CAC42_7984</name>
</gene>
<comment type="caution">
    <text evidence="3">The sequence shown here is derived from an EMBL/GenBank/DDBJ whole genome shotgun (WGS) entry which is preliminary data.</text>
</comment>
<evidence type="ECO:0000256" key="2">
    <source>
        <dbReference type="SAM" id="SignalP"/>
    </source>
</evidence>
<dbReference type="AlphaFoldDB" id="A0A2K1QL42"/>
<keyword evidence="4" id="KW-1185">Reference proteome</keyword>
<accession>A0A2K1QL42</accession>
<protein>
    <submittedName>
        <fullName evidence="3">OV-16 antigen</fullName>
    </submittedName>
</protein>
<reference evidence="3 4" key="1">
    <citation type="submission" date="2017-06" db="EMBL/GenBank/DDBJ databases">
        <title>Draft genome sequence of a variant of Elsinoe murrayae.</title>
        <authorList>
            <person name="Cheng Q."/>
        </authorList>
    </citation>
    <scope>NUCLEOTIDE SEQUENCE [LARGE SCALE GENOMIC DNA]</scope>
    <source>
        <strain evidence="3 4">CQ-2017a</strain>
    </source>
</reference>
<dbReference type="SUPFAM" id="SSF49777">
    <property type="entry name" value="PEBP-like"/>
    <property type="match status" value="1"/>
</dbReference>
<organism evidence="3 4">
    <name type="scientific">Sphaceloma murrayae</name>
    <dbReference type="NCBI Taxonomy" id="2082308"/>
    <lineage>
        <taxon>Eukaryota</taxon>
        <taxon>Fungi</taxon>
        <taxon>Dikarya</taxon>
        <taxon>Ascomycota</taxon>
        <taxon>Pezizomycotina</taxon>
        <taxon>Dothideomycetes</taxon>
        <taxon>Dothideomycetidae</taxon>
        <taxon>Myriangiales</taxon>
        <taxon>Elsinoaceae</taxon>
        <taxon>Sphaceloma</taxon>
    </lineage>
</organism>
<evidence type="ECO:0000313" key="3">
    <source>
        <dbReference type="EMBL" id="PNS15878.1"/>
    </source>
</evidence>
<feature type="compositionally biased region" description="Low complexity" evidence="1">
    <location>
        <begin position="155"/>
        <end position="166"/>
    </location>
</feature>
<evidence type="ECO:0000256" key="1">
    <source>
        <dbReference type="SAM" id="MobiDB-lite"/>
    </source>
</evidence>
<feature type="region of interest" description="Disordered" evidence="1">
    <location>
        <begin position="154"/>
        <end position="193"/>
    </location>
</feature>
<dbReference type="GO" id="GO:0046578">
    <property type="term" value="P:regulation of Ras protein signal transduction"/>
    <property type="evidence" value="ECO:0007669"/>
    <property type="project" value="TreeGrafter"/>
</dbReference>
<name>A0A2K1QL42_9PEZI</name>
<dbReference type="CDD" id="cd00866">
    <property type="entry name" value="PEBP_euk"/>
    <property type="match status" value="1"/>
</dbReference>
<dbReference type="GO" id="GO:0005543">
    <property type="term" value="F:phospholipid binding"/>
    <property type="evidence" value="ECO:0007669"/>
    <property type="project" value="TreeGrafter"/>
</dbReference>
<dbReference type="Proteomes" id="UP000243797">
    <property type="component" value="Unassembled WGS sequence"/>
</dbReference>
<dbReference type="InParanoid" id="A0A2K1QL42"/>
<proteinExistence type="predicted"/>
<dbReference type="OrthoDB" id="2506647at2759"/>
<feature type="signal peptide" evidence="2">
    <location>
        <begin position="1"/>
        <end position="17"/>
    </location>
</feature>